<dbReference type="PIRSF" id="PIRSF000858">
    <property type="entry name" value="SCOT-t"/>
    <property type="match status" value="1"/>
</dbReference>
<dbReference type="EMBL" id="CP000155">
    <property type="protein sequence ID" value="ABC30983.1"/>
    <property type="molecule type" value="Genomic_DNA"/>
</dbReference>
<dbReference type="PANTHER" id="PTHR43293">
    <property type="entry name" value="ACETATE COA-TRANSFERASE YDIF"/>
    <property type="match status" value="1"/>
</dbReference>
<dbReference type="AlphaFoldDB" id="Q2SEE1"/>
<dbReference type="SMART" id="SM00882">
    <property type="entry name" value="CoA_trans"/>
    <property type="match status" value="2"/>
</dbReference>
<comment type="similarity">
    <text evidence="1 3">Belongs to the 3-oxoacid CoA-transferase family.</text>
</comment>
<dbReference type="SUPFAM" id="SSF100950">
    <property type="entry name" value="NagB/RpiA/CoA transferase-like"/>
    <property type="match status" value="2"/>
</dbReference>
<dbReference type="PANTHER" id="PTHR43293:SF1">
    <property type="entry name" value="ACETATE COA-TRANSFERASE YDIF"/>
    <property type="match status" value="1"/>
</dbReference>
<dbReference type="HOGENOM" id="CLU_026774_4_0_6"/>
<dbReference type="OrthoDB" id="9805230at2"/>
<dbReference type="KEGG" id="hch:HCH_04276"/>
<comment type="catalytic activity">
    <reaction evidence="3">
        <text>an acyl-CoA + acetate = a carboxylate + acetyl-CoA</text>
        <dbReference type="Rhea" id="RHEA:13381"/>
        <dbReference type="ChEBI" id="CHEBI:29067"/>
        <dbReference type="ChEBI" id="CHEBI:30089"/>
        <dbReference type="ChEBI" id="CHEBI:57288"/>
        <dbReference type="ChEBI" id="CHEBI:58342"/>
        <dbReference type="EC" id="2.8.3.8"/>
    </reaction>
</comment>
<dbReference type="InterPro" id="IPR037171">
    <property type="entry name" value="NagB/RpiA_transferase-like"/>
</dbReference>
<dbReference type="STRING" id="349521.HCH_04276"/>
<dbReference type="Gene3D" id="3.40.1080.10">
    <property type="entry name" value="Glutaconate Coenzyme A-transferase"/>
    <property type="match status" value="2"/>
</dbReference>
<dbReference type="Proteomes" id="UP000000238">
    <property type="component" value="Chromosome"/>
</dbReference>
<dbReference type="Pfam" id="PF01144">
    <property type="entry name" value="CoA_trans"/>
    <property type="match status" value="1"/>
</dbReference>
<reference evidence="5 6" key="1">
    <citation type="journal article" date="2005" name="Nucleic Acids Res.">
        <title>Genomic blueprint of Hahella chejuensis, a marine microbe producing an algicidal agent.</title>
        <authorList>
            <person name="Jeong H."/>
            <person name="Yim J.H."/>
            <person name="Lee C."/>
            <person name="Choi S.-H."/>
            <person name="Park Y.K."/>
            <person name="Yoon S.H."/>
            <person name="Hur C.-G."/>
            <person name="Kang H.-Y."/>
            <person name="Kim D."/>
            <person name="Lee H.H."/>
            <person name="Park K.H."/>
            <person name="Park S.-H."/>
            <person name="Park H.-S."/>
            <person name="Lee H.K."/>
            <person name="Oh T.K."/>
            <person name="Kim J.F."/>
        </authorList>
    </citation>
    <scope>NUCLEOTIDE SEQUENCE [LARGE SCALE GENOMIC DNA]</scope>
    <source>
        <strain evidence="5 6">KCTC 2396</strain>
    </source>
</reference>
<evidence type="ECO:0000256" key="3">
    <source>
        <dbReference type="PIRNR" id="PIRNR000858"/>
    </source>
</evidence>
<dbReference type="eggNOG" id="COG4670">
    <property type="taxonomic scope" value="Bacteria"/>
</dbReference>
<protein>
    <recommendedName>
        <fullName evidence="3">Acetate CoA-transferase YdiF</fullName>
        <ecNumber evidence="3">2.8.3.8</ecNumber>
    </recommendedName>
</protein>
<organism evidence="5 6">
    <name type="scientific">Hahella chejuensis (strain KCTC 2396)</name>
    <dbReference type="NCBI Taxonomy" id="349521"/>
    <lineage>
        <taxon>Bacteria</taxon>
        <taxon>Pseudomonadati</taxon>
        <taxon>Pseudomonadota</taxon>
        <taxon>Gammaproteobacteria</taxon>
        <taxon>Oceanospirillales</taxon>
        <taxon>Hahellaceae</taxon>
        <taxon>Hahella</taxon>
    </lineage>
</organism>
<evidence type="ECO:0000256" key="4">
    <source>
        <dbReference type="PIRSR" id="PIRSR000858-1"/>
    </source>
</evidence>
<accession>Q2SEE1</accession>
<dbReference type="GO" id="GO:0046952">
    <property type="term" value="P:ketone body catabolic process"/>
    <property type="evidence" value="ECO:0007669"/>
    <property type="project" value="InterPro"/>
</dbReference>
<name>Q2SEE1_HAHCH</name>
<dbReference type="InterPro" id="IPR014388">
    <property type="entry name" value="3-oxoacid_CoA-transferase"/>
</dbReference>
<comment type="function">
    <text evidence="3">CoA transferase having broad substrate specificity for short-chain acyl-CoA thioesters with the activity decreasing when the length of the carboxylic acid chain exceeds four carbons.</text>
</comment>
<keyword evidence="2 3" id="KW-0808">Transferase</keyword>
<proteinExistence type="inferred from homology"/>
<keyword evidence="6" id="KW-1185">Reference proteome</keyword>
<evidence type="ECO:0000256" key="1">
    <source>
        <dbReference type="ARBA" id="ARBA00007154"/>
    </source>
</evidence>
<sequence length="558" mass="60503">MHPKVISAEQAASLIENGRTVATAGFVGIGFPETLAVALEKRFQETQSPRDLTLVYAAGQGDGKERGLNHLGHEGLVKRVVGGHWGLVPKLGKLACEGKIEAYNLPQGVITHLYRDIAAGKPGVVTHVGLHTFVDPRYDGGRINDNTPPGLVELLNVGDQEFLLYKAFPIHVALLRGTTADPKGNITMEKEAMPLESLAIAQATHNSGGIVIVQVERLTARHSLHPSRVRIPGILVDKVVVAPPEHHQQTFAESYNPAYSGEINLHFCDHKAALDIRKLICRRAVMELRPGAIVNLGIGMPETMATVATEEGLMDEVTLTIEPGGIGGFPAGGLSFGAVMNAEAIIDHPSQFDFYDGGGLDQAFLGMAQMDSEGNVNVSRFSQRMSGAGGFINISQNAKEVYFLGAFLAGDYDIRITGNGLEFGVADATMKLVNNVEHLTFSGRYALERGQKVTYITERCVFRLRPDGLELTEIAPGVQIDRDILAHMGFRPRISPKLKIMPIELFRSGMMHLKLPFTDSASPPEVSPLPLCDDGTEAIDEALERRYHSALNIEASRD</sequence>
<evidence type="ECO:0000313" key="6">
    <source>
        <dbReference type="Proteomes" id="UP000000238"/>
    </source>
</evidence>
<evidence type="ECO:0000313" key="5">
    <source>
        <dbReference type="EMBL" id="ABC30983.1"/>
    </source>
</evidence>
<dbReference type="InterPro" id="IPR004165">
    <property type="entry name" value="CoA_trans_fam_I"/>
</dbReference>
<dbReference type="GO" id="GO:0008775">
    <property type="term" value="F:acetate CoA-transferase activity"/>
    <property type="evidence" value="ECO:0007669"/>
    <property type="project" value="UniProtKB-EC"/>
</dbReference>
<dbReference type="EC" id="2.8.3.8" evidence="3"/>
<evidence type="ECO:0000256" key="2">
    <source>
        <dbReference type="ARBA" id="ARBA00022679"/>
    </source>
</evidence>
<gene>
    <name evidence="5" type="ordered locus">HCH_04276</name>
</gene>
<feature type="active site" description="5-glutamyl coenzyme A thioester intermediate" evidence="4">
    <location>
        <position position="322"/>
    </location>
</feature>
<dbReference type="RefSeq" id="WP_011398050.1">
    <property type="nucleotide sequence ID" value="NC_007645.1"/>
</dbReference>